<reference evidence="1" key="1">
    <citation type="journal article" date="2018" name="Nat. Plants">
        <title>Whole-genome landscape of Medicago truncatula symbiotic genes.</title>
        <authorList>
            <person name="Pecrix Y."/>
            <person name="Gamas P."/>
            <person name="Carrere S."/>
        </authorList>
    </citation>
    <scope>NUCLEOTIDE SEQUENCE</scope>
    <source>
        <tissue evidence="1">Leaves</tissue>
    </source>
</reference>
<gene>
    <name evidence="1" type="ORF">MtrunA17_Chr1g0201411</name>
</gene>
<protein>
    <submittedName>
        <fullName evidence="1">Uncharacterized protein</fullName>
    </submittedName>
</protein>
<sequence>MNDNIYTRLKYIAQELMIAPFNLLQQSFINGPKKSSRYVR</sequence>
<accession>A0A396JTJ6</accession>
<organism evidence="1">
    <name type="scientific">Medicago truncatula</name>
    <name type="common">Barrel medic</name>
    <name type="synonym">Medicago tribuloides</name>
    <dbReference type="NCBI Taxonomy" id="3880"/>
    <lineage>
        <taxon>Eukaryota</taxon>
        <taxon>Viridiplantae</taxon>
        <taxon>Streptophyta</taxon>
        <taxon>Embryophyta</taxon>
        <taxon>Tracheophyta</taxon>
        <taxon>Spermatophyta</taxon>
        <taxon>Magnoliopsida</taxon>
        <taxon>eudicotyledons</taxon>
        <taxon>Gunneridae</taxon>
        <taxon>Pentapetalae</taxon>
        <taxon>rosids</taxon>
        <taxon>fabids</taxon>
        <taxon>Fabales</taxon>
        <taxon>Fabaceae</taxon>
        <taxon>Papilionoideae</taxon>
        <taxon>50 kb inversion clade</taxon>
        <taxon>NPAAA clade</taxon>
        <taxon>Hologalegina</taxon>
        <taxon>IRL clade</taxon>
        <taxon>Trifolieae</taxon>
        <taxon>Medicago</taxon>
    </lineage>
</organism>
<dbReference type="AlphaFoldDB" id="A0A396JTJ6"/>
<evidence type="ECO:0000313" key="1">
    <source>
        <dbReference type="EMBL" id="RHN81646.1"/>
    </source>
</evidence>
<dbReference type="EMBL" id="PSQE01000001">
    <property type="protein sequence ID" value="RHN81646.1"/>
    <property type="molecule type" value="Genomic_DNA"/>
</dbReference>
<name>A0A396JTJ6_MEDTR</name>
<proteinExistence type="predicted"/>
<comment type="caution">
    <text evidence="1">The sequence shown here is derived from an EMBL/GenBank/DDBJ whole genome shotgun (WGS) entry which is preliminary data.</text>
</comment>
<dbReference type="Proteomes" id="UP000265566">
    <property type="component" value="Chromosome 1"/>
</dbReference>
<dbReference type="Gramene" id="rna5717">
    <property type="protein sequence ID" value="RHN81646.1"/>
    <property type="gene ID" value="gene5717"/>
</dbReference>